<evidence type="ECO:0000313" key="5">
    <source>
        <dbReference type="EMBL" id="MBW3468281.1"/>
    </source>
</evidence>
<dbReference type="GO" id="GO:0043565">
    <property type="term" value="F:sequence-specific DNA binding"/>
    <property type="evidence" value="ECO:0007669"/>
    <property type="project" value="InterPro"/>
</dbReference>
<dbReference type="RefSeq" id="WP_219289318.1">
    <property type="nucleotide sequence ID" value="NZ_RPHB01000004.1"/>
</dbReference>
<organism evidence="5 6">
    <name type="scientific">Arthrospiribacter ruber</name>
    <dbReference type="NCBI Taxonomy" id="2487934"/>
    <lineage>
        <taxon>Bacteria</taxon>
        <taxon>Pseudomonadati</taxon>
        <taxon>Bacteroidota</taxon>
        <taxon>Cytophagia</taxon>
        <taxon>Cytophagales</taxon>
        <taxon>Cyclobacteriaceae</taxon>
        <taxon>Arthrospiribacter</taxon>
    </lineage>
</organism>
<dbReference type="Pfam" id="PF20240">
    <property type="entry name" value="DUF6597"/>
    <property type="match status" value="1"/>
</dbReference>
<keyword evidence="6" id="KW-1185">Reference proteome</keyword>
<dbReference type="AlphaFoldDB" id="A0A951MAW8"/>
<keyword evidence="2" id="KW-0238">DNA-binding</keyword>
<dbReference type="GO" id="GO:0003700">
    <property type="term" value="F:DNA-binding transcription factor activity"/>
    <property type="evidence" value="ECO:0007669"/>
    <property type="project" value="InterPro"/>
</dbReference>
<proteinExistence type="predicted"/>
<evidence type="ECO:0000256" key="1">
    <source>
        <dbReference type="ARBA" id="ARBA00023015"/>
    </source>
</evidence>
<dbReference type="Pfam" id="PF12833">
    <property type="entry name" value="HTH_18"/>
    <property type="match status" value="1"/>
</dbReference>
<dbReference type="PANTHER" id="PTHR46796">
    <property type="entry name" value="HTH-TYPE TRANSCRIPTIONAL ACTIVATOR RHAS-RELATED"/>
    <property type="match status" value="1"/>
</dbReference>
<evidence type="ECO:0000259" key="4">
    <source>
        <dbReference type="PROSITE" id="PS01124"/>
    </source>
</evidence>
<dbReference type="PANTHER" id="PTHR46796:SF13">
    <property type="entry name" value="HTH-TYPE TRANSCRIPTIONAL ACTIVATOR RHAS"/>
    <property type="match status" value="1"/>
</dbReference>
<dbReference type="InterPro" id="IPR046532">
    <property type="entry name" value="DUF6597"/>
</dbReference>
<evidence type="ECO:0000256" key="3">
    <source>
        <dbReference type="ARBA" id="ARBA00023163"/>
    </source>
</evidence>
<accession>A0A951MAW8</accession>
<comment type="caution">
    <text evidence="5">The sequence shown here is derived from an EMBL/GenBank/DDBJ whole genome shotgun (WGS) entry which is preliminary data.</text>
</comment>
<reference evidence="5 6" key="1">
    <citation type="journal article" date="2020" name="Syst. Appl. Microbiol.">
        <title>Arthrospiribacter ruber gen. nov., sp. nov., a novel bacterium isolated from Arthrospira cultures.</title>
        <authorList>
            <person name="Waleron M."/>
            <person name="Misztak A."/>
            <person name="Waleron M.M."/>
            <person name="Furmaniak M."/>
            <person name="Mrozik A."/>
            <person name="Waleron K."/>
        </authorList>
    </citation>
    <scope>NUCLEOTIDE SEQUENCE [LARGE SCALE GENOMIC DNA]</scope>
    <source>
        <strain evidence="5 6">DPMB0001</strain>
    </source>
</reference>
<protein>
    <submittedName>
        <fullName evidence="5">AraC family transcriptional regulator</fullName>
    </submittedName>
</protein>
<gene>
    <name evidence="5" type="ORF">EGN73_10735</name>
</gene>
<dbReference type="Proteomes" id="UP000727490">
    <property type="component" value="Unassembled WGS sequence"/>
</dbReference>
<feature type="domain" description="HTH araC/xylS-type" evidence="4">
    <location>
        <begin position="167"/>
        <end position="268"/>
    </location>
</feature>
<keyword evidence="1" id="KW-0805">Transcription regulation</keyword>
<dbReference type="InterPro" id="IPR050204">
    <property type="entry name" value="AraC_XylS_family_regulators"/>
</dbReference>
<evidence type="ECO:0000256" key="2">
    <source>
        <dbReference type="ARBA" id="ARBA00023125"/>
    </source>
</evidence>
<name>A0A951MAW8_9BACT</name>
<evidence type="ECO:0000313" key="6">
    <source>
        <dbReference type="Proteomes" id="UP000727490"/>
    </source>
</evidence>
<keyword evidence="3" id="KW-0804">Transcription</keyword>
<dbReference type="PROSITE" id="PS01124">
    <property type="entry name" value="HTH_ARAC_FAMILY_2"/>
    <property type="match status" value="1"/>
</dbReference>
<dbReference type="EMBL" id="RPHB01000004">
    <property type="protein sequence ID" value="MBW3468281.1"/>
    <property type="molecule type" value="Genomic_DNA"/>
</dbReference>
<sequence>MKSKFFPPNHRLSPFINGYVYWDDNVAESREILFTVKGTASLSIPLHDDFTCIVSGKNLKENCLAHKESVKPVIYGQMTSFGKVRVEGHVQLIFVIFTPLGLHAFLRMDAHSYTDKIIFMKNIEGVHVDELRNFQFKRQASIQTNISLLDQVLLRSFDLNSNTGNHSILIPLVQALLKTHGTISVYKLAEMAGVSTRTLELHFKKFIGLSPKTYCRIVRFNSLIQQLSETPQLDSYEWIEKYGYSDQSHFIKDFKDFTGMSPMKYFKDPSWDDYVLNKSISK</sequence>
<dbReference type="InterPro" id="IPR018060">
    <property type="entry name" value="HTH_AraC"/>
</dbReference>
<dbReference type="SMART" id="SM00342">
    <property type="entry name" value="HTH_ARAC"/>
    <property type="match status" value="1"/>
</dbReference>